<dbReference type="InterPro" id="IPR004682">
    <property type="entry name" value="TRAP_DctP"/>
</dbReference>
<sequence>MKKFLILLLTLALTLSLTACGGDTTGGESASDDGSAEGTTYSFTVGTNTAEDSVNQLLAEKFKELIEERSDGAVTVTIYSNGALGGDAELTESCIAGTVDFIIGMTGSLVNYIPEAALFDLPNAFPDLATAREVLDGPILADLQAAYEAGGLKLFGYADSGFRVMSSSKAVRQMSDFSGIKIRTMENPNHIAYWQALGANPTPSDFSELYMSLEQGTLDAQENPYDLIVANKLYEPQSYIIETNHLLHTLNMVGSKATYDALPADIQQLVSECAAEAHQYARQMADERIESQKATIQDAGLEIITLEPAMIQEMADTASNVYDLVREQIGDELVDELLAQVETTSAAE</sequence>
<dbReference type="NCBIfam" id="TIGR00787">
    <property type="entry name" value="dctP"/>
    <property type="match status" value="1"/>
</dbReference>
<dbReference type="RefSeq" id="WP_204805329.1">
    <property type="nucleotide sequence ID" value="NZ_JACSNX010000024.1"/>
</dbReference>
<dbReference type="PROSITE" id="PS51257">
    <property type="entry name" value="PROKAR_LIPOPROTEIN"/>
    <property type="match status" value="1"/>
</dbReference>
<dbReference type="InterPro" id="IPR018389">
    <property type="entry name" value="DctP_fam"/>
</dbReference>
<evidence type="ECO:0000256" key="2">
    <source>
        <dbReference type="ARBA" id="ARBA00022448"/>
    </source>
</evidence>
<keyword evidence="6" id="KW-1185">Reference proteome</keyword>
<keyword evidence="3 4" id="KW-0732">Signal</keyword>
<evidence type="ECO:0000313" key="5">
    <source>
        <dbReference type="EMBL" id="MBM6852144.1"/>
    </source>
</evidence>
<dbReference type="PANTHER" id="PTHR33376">
    <property type="match status" value="1"/>
</dbReference>
<dbReference type="PIRSF" id="PIRSF006470">
    <property type="entry name" value="DctB"/>
    <property type="match status" value="1"/>
</dbReference>
<dbReference type="CDD" id="cd13603">
    <property type="entry name" value="PBP2_TRAP_Siap_TeaA_like"/>
    <property type="match status" value="1"/>
</dbReference>
<proteinExistence type="inferred from homology"/>
<evidence type="ECO:0000256" key="4">
    <source>
        <dbReference type="SAM" id="SignalP"/>
    </source>
</evidence>
<dbReference type="EMBL" id="JACSNX010000024">
    <property type="protein sequence ID" value="MBM6852144.1"/>
    <property type="molecule type" value="Genomic_DNA"/>
</dbReference>
<dbReference type="Proteomes" id="UP000719500">
    <property type="component" value="Unassembled WGS sequence"/>
</dbReference>
<feature type="signal peptide" evidence="4">
    <location>
        <begin position="1"/>
        <end position="21"/>
    </location>
</feature>
<reference evidence="5 6" key="1">
    <citation type="journal article" date="2021" name="Sci. Rep.">
        <title>The distribution of antibiotic resistance genes in chicken gut microbiota commensals.</title>
        <authorList>
            <person name="Juricova H."/>
            <person name="Matiasovicova J."/>
            <person name="Kubasova T."/>
            <person name="Cejkova D."/>
            <person name="Rychlik I."/>
        </authorList>
    </citation>
    <scope>NUCLEOTIDE SEQUENCE [LARGE SCALE GENOMIC DNA]</scope>
    <source>
        <strain evidence="5 6">An411</strain>
    </source>
</reference>
<evidence type="ECO:0000313" key="6">
    <source>
        <dbReference type="Proteomes" id="UP000719500"/>
    </source>
</evidence>
<dbReference type="Pfam" id="PF03480">
    <property type="entry name" value="DctP"/>
    <property type="match status" value="1"/>
</dbReference>
<keyword evidence="2" id="KW-0813">Transport</keyword>
<comment type="caution">
    <text evidence="5">The sequence shown here is derived from an EMBL/GenBank/DDBJ whole genome shotgun (WGS) entry which is preliminary data.</text>
</comment>
<protein>
    <submittedName>
        <fullName evidence="5">TRAP transporter substrate-binding protein</fullName>
    </submittedName>
</protein>
<evidence type="ECO:0000256" key="3">
    <source>
        <dbReference type="ARBA" id="ARBA00022729"/>
    </source>
</evidence>
<dbReference type="Gene3D" id="3.40.190.170">
    <property type="entry name" value="Bacterial extracellular solute-binding protein, family 7"/>
    <property type="match status" value="1"/>
</dbReference>
<organism evidence="5 6">
    <name type="scientific">Oscillibacter valericigenes</name>
    <dbReference type="NCBI Taxonomy" id="351091"/>
    <lineage>
        <taxon>Bacteria</taxon>
        <taxon>Bacillati</taxon>
        <taxon>Bacillota</taxon>
        <taxon>Clostridia</taxon>
        <taxon>Eubacteriales</taxon>
        <taxon>Oscillospiraceae</taxon>
        <taxon>Oscillibacter</taxon>
    </lineage>
</organism>
<comment type="similarity">
    <text evidence="1">Belongs to the bacterial solute-binding protein 7 family.</text>
</comment>
<feature type="chain" id="PRO_5045323061" evidence="4">
    <location>
        <begin position="22"/>
        <end position="348"/>
    </location>
</feature>
<dbReference type="PANTHER" id="PTHR33376:SF7">
    <property type="entry name" value="C4-DICARBOXYLATE-BINDING PROTEIN DCTB"/>
    <property type="match status" value="1"/>
</dbReference>
<evidence type="ECO:0000256" key="1">
    <source>
        <dbReference type="ARBA" id="ARBA00009023"/>
    </source>
</evidence>
<gene>
    <name evidence="5" type="ORF">H9X91_11905</name>
</gene>
<accession>A0ABS2FX01</accession>
<name>A0ABS2FX01_9FIRM</name>
<dbReference type="InterPro" id="IPR038404">
    <property type="entry name" value="TRAP_DctP_sf"/>
</dbReference>
<dbReference type="NCBIfam" id="NF037995">
    <property type="entry name" value="TRAP_S1"/>
    <property type="match status" value="1"/>
</dbReference>